<name>A0AA95JEA6_9BACL</name>
<dbReference type="PANTHER" id="PTHR13748:SF62">
    <property type="entry name" value="COBW DOMAIN-CONTAINING PROTEIN"/>
    <property type="match status" value="1"/>
</dbReference>
<evidence type="ECO:0000259" key="7">
    <source>
        <dbReference type="SMART" id="SM00833"/>
    </source>
</evidence>
<dbReference type="GO" id="GO:0000166">
    <property type="term" value="F:nucleotide binding"/>
    <property type="evidence" value="ECO:0007669"/>
    <property type="project" value="UniProtKB-KW"/>
</dbReference>
<evidence type="ECO:0000256" key="3">
    <source>
        <dbReference type="ARBA" id="ARBA00023186"/>
    </source>
</evidence>
<organism evidence="8 9">
    <name type="scientific">Candidatus Cohnella colombiensis</name>
    <dbReference type="NCBI Taxonomy" id="3121368"/>
    <lineage>
        <taxon>Bacteria</taxon>
        <taxon>Bacillati</taxon>
        <taxon>Bacillota</taxon>
        <taxon>Bacilli</taxon>
        <taxon>Bacillales</taxon>
        <taxon>Paenibacillaceae</taxon>
        <taxon>Cohnella</taxon>
    </lineage>
</organism>
<dbReference type="InterPro" id="IPR051316">
    <property type="entry name" value="Zinc-reg_GTPase_activator"/>
</dbReference>
<dbReference type="Pfam" id="PF07683">
    <property type="entry name" value="CobW_C"/>
    <property type="match status" value="1"/>
</dbReference>
<gene>
    <name evidence="8" type="ORF">P0Y55_07430</name>
</gene>
<keyword evidence="1" id="KW-0547">Nucleotide-binding</keyword>
<keyword evidence="9" id="KW-1185">Reference proteome</keyword>
<sequence>MNKEIIPVYIFSGFLGSGKTTLLNNLINDAKSKGLKPAVILNEVGDVNVEGALVGTDTPLAEILGGCICCSLKGDISTELVQLVQQHRPDVIWIESTGIAMPLELIDGVTEASLYERVALASIVTVVDCRHLLDRVRIGTGKTFRLMKEQIAAADLIVLNKADLVQTLELDELRSYIDIWNPYASSKITVKAQLDMECLVQGQGSNSKRISEHDHKAHHDHDHKAHHEHDHVHSVTYFLNRSIDSQAFELFLKRLPEGIYRAKGIVTFSDTASQFLFQYAYRESDFMRISPQGKVQEVAIFIGENFSKQQLLEQLDQL</sequence>
<dbReference type="GO" id="GO:0016787">
    <property type="term" value="F:hydrolase activity"/>
    <property type="evidence" value="ECO:0007669"/>
    <property type="project" value="UniProtKB-KW"/>
</dbReference>
<feature type="region of interest" description="Disordered" evidence="6">
    <location>
        <begin position="207"/>
        <end position="226"/>
    </location>
</feature>
<dbReference type="SUPFAM" id="SSF90002">
    <property type="entry name" value="Hypothetical protein YjiA, C-terminal domain"/>
    <property type="match status" value="1"/>
</dbReference>
<keyword evidence="2" id="KW-0378">Hydrolase</keyword>
<dbReference type="GO" id="GO:0005737">
    <property type="term" value="C:cytoplasm"/>
    <property type="evidence" value="ECO:0007669"/>
    <property type="project" value="TreeGrafter"/>
</dbReference>
<dbReference type="AlphaFoldDB" id="A0AA95JEA6"/>
<dbReference type="InterPro" id="IPR011629">
    <property type="entry name" value="CobW-like_C"/>
</dbReference>
<dbReference type="SMART" id="SM00833">
    <property type="entry name" value="CobW_C"/>
    <property type="match status" value="1"/>
</dbReference>
<feature type="compositionally biased region" description="Basic and acidic residues" evidence="6">
    <location>
        <begin position="209"/>
        <end position="226"/>
    </location>
</feature>
<keyword evidence="3" id="KW-0143">Chaperone</keyword>
<dbReference type="Gene3D" id="3.40.50.300">
    <property type="entry name" value="P-loop containing nucleotide triphosphate hydrolases"/>
    <property type="match status" value="1"/>
</dbReference>
<evidence type="ECO:0000256" key="2">
    <source>
        <dbReference type="ARBA" id="ARBA00022801"/>
    </source>
</evidence>
<evidence type="ECO:0000313" key="9">
    <source>
        <dbReference type="Proteomes" id="UP001178662"/>
    </source>
</evidence>
<dbReference type="Pfam" id="PF02492">
    <property type="entry name" value="cobW"/>
    <property type="match status" value="1"/>
</dbReference>
<proteinExistence type="inferred from homology"/>
<evidence type="ECO:0000256" key="6">
    <source>
        <dbReference type="SAM" id="MobiDB-lite"/>
    </source>
</evidence>
<comment type="similarity">
    <text evidence="4">Belongs to the SIMIBI class G3E GTPase family. ZNG1 subfamily.</text>
</comment>
<dbReference type="InterPro" id="IPR036627">
    <property type="entry name" value="CobW-likC_sf"/>
</dbReference>
<dbReference type="InterPro" id="IPR003495">
    <property type="entry name" value="CobW/HypB/UreG_nucleotide-bd"/>
</dbReference>
<dbReference type="EMBL" id="CP119317">
    <property type="protein sequence ID" value="WEK55867.1"/>
    <property type="molecule type" value="Genomic_DNA"/>
</dbReference>
<evidence type="ECO:0000256" key="1">
    <source>
        <dbReference type="ARBA" id="ARBA00022741"/>
    </source>
</evidence>
<dbReference type="Gene3D" id="3.30.1220.10">
    <property type="entry name" value="CobW-like, C-terminal domain"/>
    <property type="match status" value="1"/>
</dbReference>
<evidence type="ECO:0000256" key="5">
    <source>
        <dbReference type="ARBA" id="ARBA00049117"/>
    </source>
</evidence>
<evidence type="ECO:0000256" key="4">
    <source>
        <dbReference type="ARBA" id="ARBA00034320"/>
    </source>
</evidence>
<dbReference type="PANTHER" id="PTHR13748">
    <property type="entry name" value="COBW-RELATED"/>
    <property type="match status" value="1"/>
</dbReference>
<evidence type="ECO:0000313" key="8">
    <source>
        <dbReference type="EMBL" id="WEK55867.1"/>
    </source>
</evidence>
<dbReference type="CDD" id="cd03112">
    <property type="entry name" value="CobW-like"/>
    <property type="match status" value="1"/>
</dbReference>
<dbReference type="Proteomes" id="UP001178662">
    <property type="component" value="Chromosome"/>
</dbReference>
<accession>A0AA95JEA6</accession>
<reference evidence="8" key="1">
    <citation type="submission" date="2023-03" db="EMBL/GenBank/DDBJ databases">
        <title>Andean soil-derived lignocellulolytic bacterial consortium as a source of novel taxa and putative plastic-active enzymes.</title>
        <authorList>
            <person name="Diaz-Garcia L."/>
            <person name="Chuvochina M."/>
            <person name="Feuerriegel G."/>
            <person name="Bunk B."/>
            <person name="Sproer C."/>
            <person name="Streit W.R."/>
            <person name="Rodriguez L.M."/>
            <person name="Overmann J."/>
            <person name="Jimenez D.J."/>
        </authorList>
    </citation>
    <scope>NUCLEOTIDE SEQUENCE</scope>
    <source>
        <strain evidence="8">MAG 2441</strain>
    </source>
</reference>
<dbReference type="SUPFAM" id="SSF52540">
    <property type="entry name" value="P-loop containing nucleoside triphosphate hydrolases"/>
    <property type="match status" value="1"/>
</dbReference>
<comment type="catalytic activity">
    <reaction evidence="5">
        <text>GTP + H2O = GDP + phosphate + H(+)</text>
        <dbReference type="Rhea" id="RHEA:19669"/>
        <dbReference type="ChEBI" id="CHEBI:15377"/>
        <dbReference type="ChEBI" id="CHEBI:15378"/>
        <dbReference type="ChEBI" id="CHEBI:37565"/>
        <dbReference type="ChEBI" id="CHEBI:43474"/>
        <dbReference type="ChEBI" id="CHEBI:58189"/>
    </reaction>
    <physiologicalReaction direction="left-to-right" evidence="5">
        <dbReference type="Rhea" id="RHEA:19670"/>
    </physiologicalReaction>
</comment>
<dbReference type="InterPro" id="IPR027417">
    <property type="entry name" value="P-loop_NTPase"/>
</dbReference>
<feature type="domain" description="CobW C-terminal" evidence="7">
    <location>
        <begin position="232"/>
        <end position="318"/>
    </location>
</feature>
<protein>
    <submittedName>
        <fullName evidence="8">GTP-binding protein</fullName>
    </submittedName>
</protein>